<gene>
    <name evidence="1" type="ORF">LCGC14_1970660</name>
</gene>
<organism evidence="1">
    <name type="scientific">marine sediment metagenome</name>
    <dbReference type="NCBI Taxonomy" id="412755"/>
    <lineage>
        <taxon>unclassified sequences</taxon>
        <taxon>metagenomes</taxon>
        <taxon>ecological metagenomes</taxon>
    </lineage>
</organism>
<proteinExistence type="predicted"/>
<accession>A0A0F9FBZ8</accession>
<name>A0A0F9FBZ8_9ZZZZ</name>
<protein>
    <submittedName>
        <fullName evidence="1">Uncharacterized protein</fullName>
    </submittedName>
</protein>
<sequence>MNYTYDYGEEMPMAYSSSTTTGSSPYFENYFVGVDTAKETDSSGFISYAVSSSDTGDWQWVKVGGDWKDAFNNNETLQFYRLMEDYTSNGVEWKGPTPFSWFDILDIED</sequence>
<dbReference type="AlphaFoldDB" id="A0A0F9FBZ8"/>
<evidence type="ECO:0000313" key="1">
    <source>
        <dbReference type="EMBL" id="KKL83844.1"/>
    </source>
</evidence>
<reference evidence="1" key="1">
    <citation type="journal article" date="2015" name="Nature">
        <title>Complex archaea that bridge the gap between prokaryotes and eukaryotes.</title>
        <authorList>
            <person name="Spang A."/>
            <person name="Saw J.H."/>
            <person name="Jorgensen S.L."/>
            <person name="Zaremba-Niedzwiedzka K."/>
            <person name="Martijn J."/>
            <person name="Lind A.E."/>
            <person name="van Eijk R."/>
            <person name="Schleper C."/>
            <person name="Guy L."/>
            <person name="Ettema T.J."/>
        </authorList>
    </citation>
    <scope>NUCLEOTIDE SEQUENCE</scope>
</reference>
<comment type="caution">
    <text evidence="1">The sequence shown here is derived from an EMBL/GenBank/DDBJ whole genome shotgun (WGS) entry which is preliminary data.</text>
</comment>
<dbReference type="EMBL" id="LAZR01021866">
    <property type="protein sequence ID" value="KKL83844.1"/>
    <property type="molecule type" value="Genomic_DNA"/>
</dbReference>